<organism evidence="3 4">
    <name type="scientific">Beauveria bassiana</name>
    <name type="common">White muscardine disease fungus</name>
    <name type="synonym">Tritirachium shiotae</name>
    <dbReference type="NCBI Taxonomy" id="176275"/>
    <lineage>
        <taxon>Eukaryota</taxon>
        <taxon>Fungi</taxon>
        <taxon>Dikarya</taxon>
        <taxon>Ascomycota</taxon>
        <taxon>Pezizomycotina</taxon>
        <taxon>Sordariomycetes</taxon>
        <taxon>Hypocreomycetidae</taxon>
        <taxon>Hypocreales</taxon>
        <taxon>Cordycipitaceae</taxon>
        <taxon>Beauveria</taxon>
    </lineage>
</organism>
<reference evidence="3 4" key="1">
    <citation type="journal article" date="2016" name="Appl. Microbiol. Biotechnol.">
        <title>Characterization of T-DNA insertion mutants with decreased virulence in the entomopathogenic fungus Beauveria bassiana JEF-007.</title>
        <authorList>
            <person name="Kim S."/>
            <person name="Lee S.J."/>
            <person name="Nai Y.S."/>
            <person name="Yu J.S."/>
            <person name="Lee M.R."/>
            <person name="Yang Y.T."/>
            <person name="Kim J.S."/>
        </authorList>
    </citation>
    <scope>NUCLEOTIDE SEQUENCE [LARGE SCALE GENOMIC DNA]</scope>
    <source>
        <strain evidence="3 4">JEF-007</strain>
    </source>
</reference>
<gene>
    <name evidence="3" type="ORF">BM221_003141</name>
</gene>
<evidence type="ECO:0000313" key="4">
    <source>
        <dbReference type="Proteomes" id="UP000235728"/>
    </source>
</evidence>
<feature type="chain" id="PRO_5014763017" evidence="1">
    <location>
        <begin position="21"/>
        <end position="100"/>
    </location>
</feature>
<feature type="domain" description="EGF-like" evidence="2">
    <location>
        <begin position="75"/>
        <end position="86"/>
    </location>
</feature>
<dbReference type="Proteomes" id="UP000235728">
    <property type="component" value="Unassembled WGS sequence"/>
</dbReference>
<evidence type="ECO:0000259" key="2">
    <source>
        <dbReference type="PROSITE" id="PS01186"/>
    </source>
</evidence>
<proteinExistence type="predicted"/>
<keyword evidence="1" id="KW-0732">Signal</keyword>
<evidence type="ECO:0000256" key="1">
    <source>
        <dbReference type="SAM" id="SignalP"/>
    </source>
</evidence>
<comment type="caution">
    <text evidence="3">The sequence shown here is derived from an EMBL/GenBank/DDBJ whole genome shotgun (WGS) entry which is preliminary data.</text>
</comment>
<name>A0A2N6NTU8_BEABA</name>
<accession>A0A2N6NTU8</accession>
<sequence length="100" mass="10474">MKSLGSMLFGIAAALPAIAAARQNASYPTVDMLRAQLALMGDNDRPDGCPPCFNCLLPAHTCTQYAGCNEFNGICDCPAGFGGDDCLKPRASTSMDHSDD</sequence>
<feature type="signal peptide" evidence="1">
    <location>
        <begin position="1"/>
        <end position="20"/>
    </location>
</feature>
<dbReference type="AlphaFoldDB" id="A0A2N6NTU8"/>
<dbReference type="InterPro" id="IPR000742">
    <property type="entry name" value="EGF"/>
</dbReference>
<protein>
    <submittedName>
        <fullName evidence="3">ABC transporter G family member</fullName>
    </submittedName>
</protein>
<dbReference type="PROSITE" id="PS01186">
    <property type="entry name" value="EGF_2"/>
    <property type="match status" value="1"/>
</dbReference>
<evidence type="ECO:0000313" key="3">
    <source>
        <dbReference type="EMBL" id="PMB70686.1"/>
    </source>
</evidence>
<dbReference type="EMBL" id="MRVG01000003">
    <property type="protein sequence ID" value="PMB70686.1"/>
    <property type="molecule type" value="Genomic_DNA"/>
</dbReference>